<dbReference type="NCBIfam" id="TIGR03168">
    <property type="entry name" value="1-PFK"/>
    <property type="match status" value="1"/>
</dbReference>
<dbReference type="GO" id="GO:0008443">
    <property type="term" value="F:phosphofructokinase activity"/>
    <property type="evidence" value="ECO:0007669"/>
    <property type="project" value="TreeGrafter"/>
</dbReference>
<keyword evidence="10" id="KW-1185">Reference proteome</keyword>
<keyword evidence="2 6" id="KW-0808">Transferase</keyword>
<dbReference type="GO" id="GO:0005524">
    <property type="term" value="F:ATP binding"/>
    <property type="evidence" value="ECO:0007669"/>
    <property type="project" value="UniProtKB-KW"/>
</dbReference>
<gene>
    <name evidence="9" type="ORF">H8R10_05645</name>
</gene>
<dbReference type="InterPro" id="IPR017583">
    <property type="entry name" value="Tagatose/fructose_Pkinase"/>
</dbReference>
<evidence type="ECO:0000259" key="8">
    <source>
        <dbReference type="Pfam" id="PF00294"/>
    </source>
</evidence>
<dbReference type="Pfam" id="PF00294">
    <property type="entry name" value="PfkB"/>
    <property type="match status" value="1"/>
</dbReference>
<name>A0A8I0KUH5_9ACTO</name>
<keyword evidence="4 9" id="KW-0418">Kinase</keyword>
<proteinExistence type="inferred from homology"/>
<comment type="similarity">
    <text evidence="1">Belongs to the carbohydrate kinase PfkB family.</text>
</comment>
<dbReference type="InterPro" id="IPR011611">
    <property type="entry name" value="PfkB_dom"/>
</dbReference>
<feature type="region of interest" description="Disordered" evidence="7">
    <location>
        <begin position="304"/>
        <end position="330"/>
    </location>
</feature>
<dbReference type="Gene3D" id="3.40.1190.20">
    <property type="match status" value="1"/>
</dbReference>
<keyword evidence="5" id="KW-0067">ATP-binding</keyword>
<organism evidence="9 10">
    <name type="scientific">Nanchangia anserum</name>
    <dbReference type="NCBI Taxonomy" id="2692125"/>
    <lineage>
        <taxon>Bacteria</taxon>
        <taxon>Bacillati</taxon>
        <taxon>Actinomycetota</taxon>
        <taxon>Actinomycetes</taxon>
        <taxon>Actinomycetales</taxon>
        <taxon>Actinomycetaceae</taxon>
        <taxon>Nanchangia</taxon>
    </lineage>
</organism>
<evidence type="ECO:0000313" key="9">
    <source>
        <dbReference type="EMBL" id="MBD3689708.1"/>
    </source>
</evidence>
<evidence type="ECO:0000256" key="7">
    <source>
        <dbReference type="SAM" id="MobiDB-lite"/>
    </source>
</evidence>
<dbReference type="EC" id="2.7.1.-" evidence="9"/>
<evidence type="ECO:0000256" key="2">
    <source>
        <dbReference type="ARBA" id="ARBA00022679"/>
    </source>
</evidence>
<dbReference type="PANTHER" id="PTHR46566:SF5">
    <property type="entry name" value="1-PHOSPHOFRUCTOKINASE"/>
    <property type="match status" value="1"/>
</dbReference>
<sequence>MTSCTYDIVTLTPNPSIDRTVTIDASLSPGGVHRIIHELREPGGKGLNVAAVARESGSTVCAIVPLGPDDPLGDLADVPVRAVAIDQQVRTNIAVIDADGETTKINEAGPAFTPEHVDALLEAIREEARHARCVVLAGSLPTGVDDDFYIRAVTAIRHDAPDVLVAVDTSDRPLMRLAESLPDAAPDIVKPNAKELAQMVGADPDAMEAAADAGNFAPVIEAARGLVARGIDTVVATLGGAGAIAVTAEEAWHATAPDVPVRSTVGAGDASLTGYLLSRLRNDDVATCLAHACAYGSAAAALPGTGRPRPTDIRPDESTLTDLTKGSHHE</sequence>
<protein>
    <submittedName>
        <fullName evidence="9">Hexose kinase</fullName>
        <ecNumber evidence="9">2.7.1.-</ecNumber>
    </submittedName>
</protein>
<keyword evidence="3" id="KW-0547">Nucleotide-binding</keyword>
<dbReference type="Proteomes" id="UP000627538">
    <property type="component" value="Unassembled WGS sequence"/>
</dbReference>
<dbReference type="EMBL" id="JACRUO010000001">
    <property type="protein sequence ID" value="MBD3689708.1"/>
    <property type="molecule type" value="Genomic_DNA"/>
</dbReference>
<reference evidence="9 10" key="1">
    <citation type="submission" date="2020-08" db="EMBL/GenBank/DDBJ databases">
        <title>Winkia gen. nov., sp. nov., isolated from faeces of the Anser albifrons in China.</title>
        <authorList>
            <person name="Liu Q."/>
        </authorList>
    </citation>
    <scope>NUCLEOTIDE SEQUENCE [LARGE SCALE GENOMIC DNA]</scope>
    <source>
        <strain evidence="9 10">C62</strain>
    </source>
</reference>
<dbReference type="GO" id="GO:0005829">
    <property type="term" value="C:cytosol"/>
    <property type="evidence" value="ECO:0007669"/>
    <property type="project" value="TreeGrafter"/>
</dbReference>
<dbReference type="PANTHER" id="PTHR46566">
    <property type="entry name" value="1-PHOSPHOFRUCTOKINASE-RELATED"/>
    <property type="match status" value="1"/>
</dbReference>
<evidence type="ECO:0000256" key="6">
    <source>
        <dbReference type="PIRNR" id="PIRNR000535"/>
    </source>
</evidence>
<evidence type="ECO:0000256" key="5">
    <source>
        <dbReference type="ARBA" id="ARBA00022840"/>
    </source>
</evidence>
<dbReference type="InterPro" id="IPR029056">
    <property type="entry name" value="Ribokinase-like"/>
</dbReference>
<evidence type="ECO:0000256" key="1">
    <source>
        <dbReference type="ARBA" id="ARBA00010688"/>
    </source>
</evidence>
<evidence type="ECO:0000313" key="10">
    <source>
        <dbReference type="Proteomes" id="UP000627538"/>
    </source>
</evidence>
<accession>A0A8I0KUH5</accession>
<evidence type="ECO:0000256" key="4">
    <source>
        <dbReference type="ARBA" id="ARBA00022777"/>
    </source>
</evidence>
<dbReference type="RefSeq" id="WP_191071734.1">
    <property type="nucleotide sequence ID" value="NZ_CP060506.1"/>
</dbReference>
<dbReference type="SUPFAM" id="SSF53613">
    <property type="entry name" value="Ribokinase-like"/>
    <property type="match status" value="1"/>
</dbReference>
<comment type="caution">
    <text evidence="9">The sequence shown here is derived from an EMBL/GenBank/DDBJ whole genome shotgun (WGS) entry which is preliminary data.</text>
</comment>
<feature type="domain" description="Carbohydrate kinase PfkB" evidence="8">
    <location>
        <begin position="15"/>
        <end position="311"/>
    </location>
</feature>
<evidence type="ECO:0000256" key="3">
    <source>
        <dbReference type="ARBA" id="ARBA00022741"/>
    </source>
</evidence>
<dbReference type="PIRSF" id="PIRSF000535">
    <property type="entry name" value="1PFK/6PFK/LacC"/>
    <property type="match status" value="1"/>
</dbReference>
<dbReference type="CDD" id="cd01164">
    <property type="entry name" value="FruK_PfkB_like"/>
    <property type="match status" value="1"/>
</dbReference>
<dbReference type="AlphaFoldDB" id="A0A8I0KUH5"/>